<dbReference type="EMBL" id="MU853408">
    <property type="protein sequence ID" value="KAK4134587.1"/>
    <property type="molecule type" value="Genomic_DNA"/>
</dbReference>
<protein>
    <submittedName>
        <fullName evidence="1">Uncharacterized protein</fullName>
    </submittedName>
</protein>
<gene>
    <name evidence="1" type="ORF">BT67DRAFT_379482</name>
</gene>
<reference evidence="1" key="1">
    <citation type="journal article" date="2023" name="Mol. Phylogenet. Evol.">
        <title>Genome-scale phylogeny and comparative genomics of the fungal order Sordariales.</title>
        <authorList>
            <person name="Hensen N."/>
            <person name="Bonometti L."/>
            <person name="Westerberg I."/>
            <person name="Brannstrom I.O."/>
            <person name="Guillou S."/>
            <person name="Cros-Aarteil S."/>
            <person name="Calhoun S."/>
            <person name="Haridas S."/>
            <person name="Kuo A."/>
            <person name="Mondo S."/>
            <person name="Pangilinan J."/>
            <person name="Riley R."/>
            <person name="LaButti K."/>
            <person name="Andreopoulos B."/>
            <person name="Lipzen A."/>
            <person name="Chen C."/>
            <person name="Yan M."/>
            <person name="Daum C."/>
            <person name="Ng V."/>
            <person name="Clum A."/>
            <person name="Steindorff A."/>
            <person name="Ohm R.A."/>
            <person name="Martin F."/>
            <person name="Silar P."/>
            <person name="Natvig D.O."/>
            <person name="Lalanne C."/>
            <person name="Gautier V."/>
            <person name="Ament-Velasquez S.L."/>
            <person name="Kruys A."/>
            <person name="Hutchinson M.I."/>
            <person name="Powell A.J."/>
            <person name="Barry K."/>
            <person name="Miller A.N."/>
            <person name="Grigoriev I.V."/>
            <person name="Debuchy R."/>
            <person name="Gladieux P."/>
            <person name="Hiltunen Thoren M."/>
            <person name="Johannesson H."/>
        </authorList>
    </citation>
    <scope>NUCLEOTIDE SEQUENCE</scope>
    <source>
        <strain evidence="1">CBS 123565</strain>
    </source>
</reference>
<keyword evidence="2" id="KW-1185">Reference proteome</keyword>
<evidence type="ECO:0000313" key="1">
    <source>
        <dbReference type="EMBL" id="KAK4134587.1"/>
    </source>
</evidence>
<feature type="non-terminal residue" evidence="1">
    <location>
        <position position="1"/>
    </location>
</feature>
<name>A0AAN6ZDR2_9PEZI</name>
<accession>A0AAN6ZDR2</accession>
<dbReference type="AlphaFoldDB" id="A0AAN6ZDR2"/>
<proteinExistence type="predicted"/>
<organism evidence="1 2">
    <name type="scientific">Trichocladium antarcticum</name>
    <dbReference type="NCBI Taxonomy" id="1450529"/>
    <lineage>
        <taxon>Eukaryota</taxon>
        <taxon>Fungi</taxon>
        <taxon>Dikarya</taxon>
        <taxon>Ascomycota</taxon>
        <taxon>Pezizomycotina</taxon>
        <taxon>Sordariomycetes</taxon>
        <taxon>Sordariomycetidae</taxon>
        <taxon>Sordariales</taxon>
        <taxon>Chaetomiaceae</taxon>
        <taxon>Trichocladium</taxon>
    </lineage>
</organism>
<evidence type="ECO:0000313" key="2">
    <source>
        <dbReference type="Proteomes" id="UP001304895"/>
    </source>
</evidence>
<reference evidence="1" key="2">
    <citation type="submission" date="2023-05" db="EMBL/GenBank/DDBJ databases">
        <authorList>
            <consortium name="Lawrence Berkeley National Laboratory"/>
            <person name="Steindorff A."/>
            <person name="Hensen N."/>
            <person name="Bonometti L."/>
            <person name="Westerberg I."/>
            <person name="Brannstrom I.O."/>
            <person name="Guillou S."/>
            <person name="Cros-Aarteil S."/>
            <person name="Calhoun S."/>
            <person name="Haridas S."/>
            <person name="Kuo A."/>
            <person name="Mondo S."/>
            <person name="Pangilinan J."/>
            <person name="Riley R."/>
            <person name="Labutti K."/>
            <person name="Andreopoulos B."/>
            <person name="Lipzen A."/>
            <person name="Chen C."/>
            <person name="Yanf M."/>
            <person name="Daum C."/>
            <person name="Ng V."/>
            <person name="Clum A."/>
            <person name="Ohm R."/>
            <person name="Martin F."/>
            <person name="Silar P."/>
            <person name="Natvig D."/>
            <person name="Lalanne C."/>
            <person name="Gautier V."/>
            <person name="Ament-Velasquez S.L."/>
            <person name="Kruys A."/>
            <person name="Hutchinson M.I."/>
            <person name="Powell A.J."/>
            <person name="Barry K."/>
            <person name="Miller A.N."/>
            <person name="Grigoriev I.V."/>
            <person name="Debuchy R."/>
            <person name="Gladieux P."/>
            <person name="Thoren M.H."/>
            <person name="Johannesson H."/>
        </authorList>
    </citation>
    <scope>NUCLEOTIDE SEQUENCE</scope>
    <source>
        <strain evidence="1">CBS 123565</strain>
    </source>
</reference>
<comment type="caution">
    <text evidence="1">The sequence shown here is derived from an EMBL/GenBank/DDBJ whole genome shotgun (WGS) entry which is preliminary data.</text>
</comment>
<sequence>IAYPVIVVASFLTTIKSYTICEKRATKTLKTEIDSTVNILRRAYVNRMLLNGEFNYYFVRLIYAINCL</sequence>
<dbReference type="Proteomes" id="UP001304895">
    <property type="component" value="Unassembled WGS sequence"/>
</dbReference>